<keyword evidence="2" id="KW-1185">Reference proteome</keyword>
<sequence>MEETNEQQSRQNSEIKPKISSAIQLSLWDDVLGPRAEKVWQEESNPIISHEAQTYLARHTLSSDISREDTETIDSNFHIIPDFNYIVSSVSFRQQQSPTSSTSMSLSLLLHRNLLETYLPIYRLSEERLKSLAVNLKTLLSQENTTRQQAVDKLTQYALKFQEYIRVHLECKLEPVKIPLTFFSSSKAYKPDFLAKAITSHLQTFCCSVVTGTNEEEINYFIDSLSFFFRLKEHRLSSHVTKENTYIPDLFLQGIVRKSKEDANTIPGCVVESFYPTTWIDLTNKVVKQSPLYNKHHYFRSEYFQPIGKENTEIEMAKKRGSKFTTVRTAAPFVEKLLELVYKLPLSLRRSYIQLWVNLLYRKAIVLIKYRDSKRLEKKTQDQSSLLIDKKEIKEILDLESDAEFYTLLAAAEKLEPNIFHDFEQSIKGMEKRFQQYFI</sequence>
<dbReference type="OMA" id="QPFYTSV"/>
<dbReference type="EMBL" id="JAPDFW010000075">
    <property type="protein sequence ID" value="KAJ5073373.1"/>
    <property type="molecule type" value="Genomic_DNA"/>
</dbReference>
<dbReference type="OrthoDB" id="10252077at2759"/>
<evidence type="ECO:0000313" key="1">
    <source>
        <dbReference type="EMBL" id="KAJ5073373.1"/>
    </source>
</evidence>
<dbReference type="PANTHER" id="PTHR31855">
    <property type="entry name" value="GUANINE NUCLEOTIDE EXCHANGE C9ORF72"/>
    <property type="match status" value="1"/>
</dbReference>
<dbReference type="GO" id="GO:0005776">
    <property type="term" value="C:autophagosome"/>
    <property type="evidence" value="ECO:0007669"/>
    <property type="project" value="TreeGrafter"/>
</dbReference>
<dbReference type="Proteomes" id="UP001149090">
    <property type="component" value="Unassembled WGS sequence"/>
</dbReference>
<dbReference type="Pfam" id="PF15019">
    <property type="entry name" value="C9orf72-like"/>
    <property type="match status" value="1"/>
</dbReference>
<proteinExistence type="predicted"/>
<gene>
    <name evidence="1" type="ORF">M0811_08781</name>
</gene>
<dbReference type="GO" id="GO:0006914">
    <property type="term" value="P:autophagy"/>
    <property type="evidence" value="ECO:0007669"/>
    <property type="project" value="TreeGrafter"/>
</dbReference>
<dbReference type="GO" id="GO:0006897">
    <property type="term" value="P:endocytosis"/>
    <property type="evidence" value="ECO:0007669"/>
    <property type="project" value="TreeGrafter"/>
</dbReference>
<evidence type="ECO:0000313" key="2">
    <source>
        <dbReference type="Proteomes" id="UP001149090"/>
    </source>
</evidence>
<dbReference type="PROSITE" id="PS51835">
    <property type="entry name" value="DENN_C9ORF72"/>
    <property type="match status" value="1"/>
</dbReference>
<protein>
    <submittedName>
        <fullName evidence="1">Guanine nucleotide exchange c9orf72</fullName>
    </submittedName>
</protein>
<organism evidence="1 2">
    <name type="scientific">Anaeramoeba ignava</name>
    <name type="common">Anaerobic marine amoeba</name>
    <dbReference type="NCBI Taxonomy" id="1746090"/>
    <lineage>
        <taxon>Eukaryota</taxon>
        <taxon>Metamonada</taxon>
        <taxon>Anaeramoebidae</taxon>
        <taxon>Anaeramoeba</taxon>
    </lineage>
</organism>
<dbReference type="InterPro" id="IPR027819">
    <property type="entry name" value="C9orf72"/>
</dbReference>
<name>A0A9Q0LL28_ANAIG</name>
<dbReference type="AlphaFoldDB" id="A0A9Q0LL28"/>
<reference evidence="1" key="1">
    <citation type="submission" date="2022-10" db="EMBL/GenBank/DDBJ databases">
        <title>Novel sulphate-reducing endosymbionts in the free-living metamonad Anaeramoeba.</title>
        <authorList>
            <person name="Jerlstrom-Hultqvist J."/>
            <person name="Cepicka I."/>
            <person name="Gallot-Lavallee L."/>
            <person name="Salas-Leiva D."/>
            <person name="Curtis B.A."/>
            <person name="Zahonova K."/>
            <person name="Pipaliya S."/>
            <person name="Dacks J."/>
            <person name="Roger A.J."/>
        </authorList>
    </citation>
    <scope>NUCLEOTIDE SEQUENCE</scope>
    <source>
        <strain evidence="1">BMAN</strain>
    </source>
</reference>
<dbReference type="PANTHER" id="PTHR31855:SF2">
    <property type="entry name" value="GUANINE NUCLEOTIDE EXCHANGE FACTOR C9ORF72"/>
    <property type="match status" value="1"/>
</dbReference>
<comment type="caution">
    <text evidence="1">The sequence shown here is derived from an EMBL/GenBank/DDBJ whole genome shotgun (WGS) entry which is preliminary data.</text>
</comment>
<dbReference type="GO" id="GO:0005768">
    <property type="term" value="C:endosome"/>
    <property type="evidence" value="ECO:0007669"/>
    <property type="project" value="TreeGrafter"/>
</dbReference>
<accession>A0A9Q0LL28</accession>
<dbReference type="GO" id="GO:0005085">
    <property type="term" value="F:guanyl-nucleotide exchange factor activity"/>
    <property type="evidence" value="ECO:0007669"/>
    <property type="project" value="InterPro"/>
</dbReference>